<comment type="caution">
    <text evidence="4">The sequence shown here is derived from an EMBL/GenBank/DDBJ whole genome shotgun (WGS) entry which is preliminary data.</text>
</comment>
<accession>A0AAE8SKC3</accession>
<comment type="subunit">
    <text evidence="1">Component of the NuA4 histone acetyltransferase complex.</text>
</comment>
<evidence type="ECO:0000313" key="5">
    <source>
        <dbReference type="Proteomes" id="UP001187734"/>
    </source>
</evidence>
<name>A0AAE8SKC3_9HYPO</name>
<dbReference type="InterPro" id="IPR000953">
    <property type="entry name" value="Chromo/chromo_shadow_dom"/>
</dbReference>
<feature type="domain" description="Chromo" evidence="3">
    <location>
        <begin position="147"/>
        <end position="203"/>
    </location>
</feature>
<dbReference type="InterPro" id="IPR016197">
    <property type="entry name" value="Chromo-like_dom_sf"/>
</dbReference>
<evidence type="ECO:0000256" key="2">
    <source>
        <dbReference type="SAM" id="MobiDB-lite"/>
    </source>
</evidence>
<keyword evidence="5" id="KW-1185">Reference proteome</keyword>
<dbReference type="SMART" id="SM00298">
    <property type="entry name" value="CHROMO"/>
    <property type="match status" value="1"/>
</dbReference>
<evidence type="ECO:0000313" key="4">
    <source>
        <dbReference type="EMBL" id="SPJ79900.1"/>
    </source>
</evidence>
<dbReference type="AlphaFoldDB" id="A0AAE8SKC3"/>
<proteinExistence type="predicted"/>
<feature type="compositionally biased region" description="Low complexity" evidence="2">
    <location>
        <begin position="10"/>
        <end position="49"/>
    </location>
</feature>
<dbReference type="InterPro" id="IPR023780">
    <property type="entry name" value="Chromo_domain"/>
</dbReference>
<dbReference type="CDD" id="cd00024">
    <property type="entry name" value="CD_CSD"/>
    <property type="match status" value="1"/>
</dbReference>
<evidence type="ECO:0000256" key="1">
    <source>
        <dbReference type="ARBA" id="ARBA00011353"/>
    </source>
</evidence>
<dbReference type="EMBL" id="ONZP01000288">
    <property type="protein sequence ID" value="SPJ79900.1"/>
    <property type="molecule type" value="Genomic_DNA"/>
</dbReference>
<dbReference type="Pfam" id="PF00385">
    <property type="entry name" value="Chromo"/>
    <property type="match status" value="1"/>
</dbReference>
<protein>
    <recommendedName>
        <fullName evidence="3">Chromo domain-containing protein</fullName>
    </recommendedName>
</protein>
<reference evidence="4" key="1">
    <citation type="submission" date="2018-03" db="EMBL/GenBank/DDBJ databases">
        <authorList>
            <person name="Guldener U."/>
        </authorList>
    </citation>
    <scope>NUCLEOTIDE SEQUENCE</scope>
</reference>
<feature type="region of interest" description="Disordered" evidence="2">
    <location>
        <begin position="1"/>
        <end position="54"/>
    </location>
</feature>
<sequence>MTKLSTCAVANNSGNPSNAGSAAGAGATTRSQVKASASASSSQPGPSSKLDASSGAVPAAGLVAPSPETNAAAAEIAAHPHRRYSVQSIRSHQLDNETFTVDLEIQWTNGDITIEDEAFMQRWIPDLLFKYWGDLGGRDQATGFDQWHVFKIHEHCYVNKVREYLVQWVGFCENDCTWEPEAKLADIAPYVKAKYDRAKKLKN</sequence>
<dbReference type="PROSITE" id="PS50013">
    <property type="entry name" value="CHROMO_2"/>
    <property type="match status" value="1"/>
</dbReference>
<gene>
    <name evidence="4" type="ORF">FTOL_08291</name>
</gene>
<organism evidence="4 5">
    <name type="scientific">Fusarium torulosum</name>
    <dbReference type="NCBI Taxonomy" id="33205"/>
    <lineage>
        <taxon>Eukaryota</taxon>
        <taxon>Fungi</taxon>
        <taxon>Dikarya</taxon>
        <taxon>Ascomycota</taxon>
        <taxon>Pezizomycotina</taxon>
        <taxon>Sordariomycetes</taxon>
        <taxon>Hypocreomycetidae</taxon>
        <taxon>Hypocreales</taxon>
        <taxon>Nectriaceae</taxon>
        <taxon>Fusarium</taxon>
    </lineage>
</organism>
<dbReference type="Gene3D" id="2.40.50.40">
    <property type="match status" value="1"/>
</dbReference>
<dbReference type="GO" id="GO:0006338">
    <property type="term" value="P:chromatin remodeling"/>
    <property type="evidence" value="ECO:0007669"/>
    <property type="project" value="UniProtKB-ARBA"/>
</dbReference>
<dbReference type="Proteomes" id="UP001187734">
    <property type="component" value="Unassembled WGS sequence"/>
</dbReference>
<dbReference type="SUPFAM" id="SSF54160">
    <property type="entry name" value="Chromo domain-like"/>
    <property type="match status" value="1"/>
</dbReference>
<evidence type="ECO:0000259" key="3">
    <source>
        <dbReference type="PROSITE" id="PS50013"/>
    </source>
</evidence>